<organism evidence="6 7">
    <name type="scientific">Exaiptasia diaphana</name>
    <name type="common">Tropical sea anemone</name>
    <name type="synonym">Aiptasia pulchella</name>
    <dbReference type="NCBI Taxonomy" id="2652724"/>
    <lineage>
        <taxon>Eukaryota</taxon>
        <taxon>Metazoa</taxon>
        <taxon>Cnidaria</taxon>
        <taxon>Anthozoa</taxon>
        <taxon>Hexacorallia</taxon>
        <taxon>Actiniaria</taxon>
        <taxon>Aiptasiidae</taxon>
        <taxon>Exaiptasia</taxon>
    </lineage>
</organism>
<evidence type="ECO:0000313" key="6">
    <source>
        <dbReference type="EnsemblMetazoa" id="XP_020909430.1"/>
    </source>
</evidence>
<dbReference type="InterPro" id="IPR024253">
    <property type="entry name" value="Phosducin_thioredoxin-like_dom"/>
</dbReference>
<dbReference type="OMA" id="GIIEMMP"/>
<dbReference type="OrthoDB" id="70588at2759"/>
<accession>A0A913XTC4</accession>
<dbReference type="PANTHER" id="PTHR46052:SF1">
    <property type="entry name" value="PHOSDUCIN-LIKE PROTEIN"/>
    <property type="match status" value="1"/>
</dbReference>
<dbReference type="InterPro" id="IPR051499">
    <property type="entry name" value="Phosducin-like_reg"/>
</dbReference>
<reference evidence="6" key="1">
    <citation type="submission" date="2022-11" db="UniProtKB">
        <authorList>
            <consortium name="EnsemblMetazoa"/>
        </authorList>
    </citation>
    <scope>IDENTIFICATION</scope>
</reference>
<dbReference type="EnsemblMetazoa" id="XM_021053771.2">
    <property type="protein sequence ID" value="XP_020909430.1"/>
    <property type="gene ID" value="LOC110247345"/>
</dbReference>
<name>A0A913XTC4_EXADI</name>
<evidence type="ECO:0000313" key="7">
    <source>
        <dbReference type="Proteomes" id="UP000887567"/>
    </source>
</evidence>
<feature type="coiled-coil region" evidence="3">
    <location>
        <begin position="63"/>
        <end position="90"/>
    </location>
</feature>
<evidence type="ECO:0000256" key="3">
    <source>
        <dbReference type="SAM" id="Coils"/>
    </source>
</evidence>
<dbReference type="RefSeq" id="XP_020909430.1">
    <property type="nucleotide sequence ID" value="XM_021053771.2"/>
</dbReference>
<dbReference type="InterPro" id="IPR023196">
    <property type="entry name" value="Phosducin_N_dom_sf"/>
</dbReference>
<keyword evidence="7" id="KW-1185">Reference proteome</keyword>
<dbReference type="InterPro" id="IPR001200">
    <property type="entry name" value="Phosducin"/>
</dbReference>
<protein>
    <recommendedName>
        <fullName evidence="5">Phosducin domain-containing protein</fullName>
    </recommendedName>
</protein>
<dbReference type="AlphaFoldDB" id="A0A913XTC4"/>
<sequence length="287" mass="32663">MTSIEDKILGYKAQNYVSSSESEEEGETESHTDSNEQASGGAAPDVENLCFTTGAKTGPKGVLQDFRRYKQLETQQKQEQEEELKSLIKKFSTGCQTSIDDEKEKALMKELEIEEDEFLKQYHFKRLLQMKEEQDRKIAETRPKFGHVIEITDTDAFLMEIDKELLHVVIVIHLYNKDIPSCICMNTCLDSLSQQYPMVKFCRVKATITGISANFRENGLPALLVYKGEQLVGNFVQLENAFGDNFDSSDVESFLIQNHILTDDINCEPSTIAQHNEDHEDSDLDLD</sequence>
<keyword evidence="3" id="KW-0175">Coiled coil</keyword>
<dbReference type="InterPro" id="IPR036249">
    <property type="entry name" value="Thioredoxin-like_sf"/>
</dbReference>
<evidence type="ECO:0000256" key="2">
    <source>
        <dbReference type="ARBA" id="ARBA00022553"/>
    </source>
</evidence>
<comment type="similarity">
    <text evidence="1">Belongs to the phosducin family.</text>
</comment>
<dbReference type="PANTHER" id="PTHR46052">
    <property type="entry name" value="PHOSDUCIN-LIKE PROTEIN"/>
    <property type="match status" value="1"/>
</dbReference>
<keyword evidence="2" id="KW-0597">Phosphoprotein</keyword>
<feature type="region of interest" description="Disordered" evidence="4">
    <location>
        <begin position="13"/>
        <end position="57"/>
    </location>
</feature>
<dbReference type="Pfam" id="PF02114">
    <property type="entry name" value="Phosducin"/>
    <property type="match status" value="1"/>
</dbReference>
<dbReference type="SUPFAM" id="SSF52833">
    <property type="entry name" value="Thioredoxin-like"/>
    <property type="match status" value="1"/>
</dbReference>
<proteinExistence type="inferred from homology"/>
<feature type="domain" description="Phosducin" evidence="5">
    <location>
        <begin position="38"/>
        <end position="263"/>
    </location>
</feature>
<dbReference type="Gene3D" id="1.10.168.10">
    <property type="entry name" value="Phosducin, domain 2"/>
    <property type="match status" value="1"/>
</dbReference>
<dbReference type="CDD" id="cd02987">
    <property type="entry name" value="Phd_like_Phd"/>
    <property type="match status" value="1"/>
</dbReference>
<evidence type="ECO:0000256" key="1">
    <source>
        <dbReference type="ARBA" id="ARBA00009686"/>
    </source>
</evidence>
<dbReference type="Gene3D" id="3.40.30.10">
    <property type="entry name" value="Glutaredoxin"/>
    <property type="match status" value="1"/>
</dbReference>
<evidence type="ECO:0000256" key="4">
    <source>
        <dbReference type="SAM" id="MobiDB-lite"/>
    </source>
</evidence>
<dbReference type="GO" id="GO:0008277">
    <property type="term" value="P:regulation of G protein-coupled receptor signaling pathway"/>
    <property type="evidence" value="ECO:0007669"/>
    <property type="project" value="InterPro"/>
</dbReference>
<evidence type="ECO:0000259" key="5">
    <source>
        <dbReference type="Pfam" id="PF02114"/>
    </source>
</evidence>
<dbReference type="GeneID" id="110247345"/>
<dbReference type="KEGG" id="epa:110247345"/>
<dbReference type="Proteomes" id="UP000887567">
    <property type="component" value="Unplaced"/>
</dbReference>
<dbReference type="PRINTS" id="PR00677">
    <property type="entry name" value="PHOSDUCIN"/>
</dbReference>